<keyword evidence="1" id="KW-0812">Transmembrane</keyword>
<sequence length="141" mass="16526">MLWPLIKDSVPVKAIVLLVLMFLLWWFNWYTVGAALLLLITDILITLSITPANKGEFIYSKDIQKLFSTDGTWLQVAMERAKVSDVKQLNLYQQDQLAYVDFKLNTNLHVRYKFPLQQYQPFLQWLQTHLPQTHLVTSLKS</sequence>
<organism evidence="2 3">
    <name type="scientific">Arsukibacterium tuosuense</name>
    <dbReference type="NCBI Taxonomy" id="1323745"/>
    <lineage>
        <taxon>Bacteria</taxon>
        <taxon>Pseudomonadati</taxon>
        <taxon>Pseudomonadota</taxon>
        <taxon>Gammaproteobacteria</taxon>
        <taxon>Chromatiales</taxon>
        <taxon>Chromatiaceae</taxon>
        <taxon>Arsukibacterium</taxon>
    </lineage>
</organism>
<reference evidence="3" key="1">
    <citation type="submission" date="2017-09" db="EMBL/GenBank/DDBJ databases">
        <authorList>
            <person name="Varghese N."/>
            <person name="Submissions S."/>
        </authorList>
    </citation>
    <scope>NUCLEOTIDE SEQUENCE [LARGE SCALE GENOMIC DNA]</scope>
    <source>
        <strain evidence="3">CGMCC 1.12461</strain>
    </source>
</reference>
<accession>A0A285ILL2</accession>
<gene>
    <name evidence="2" type="ORF">SAMN06297280_1178</name>
</gene>
<dbReference type="EMBL" id="OBEB01000002">
    <property type="protein sequence ID" value="SNY48900.1"/>
    <property type="molecule type" value="Genomic_DNA"/>
</dbReference>
<keyword evidence="1" id="KW-1133">Transmembrane helix</keyword>
<dbReference type="OrthoDB" id="5769783at2"/>
<keyword evidence="3" id="KW-1185">Reference proteome</keyword>
<protein>
    <submittedName>
        <fullName evidence="2">Uncharacterized protein</fullName>
    </submittedName>
</protein>
<keyword evidence="1" id="KW-0472">Membrane</keyword>
<evidence type="ECO:0000256" key="1">
    <source>
        <dbReference type="SAM" id="Phobius"/>
    </source>
</evidence>
<feature type="transmembrane region" description="Helical" evidence="1">
    <location>
        <begin position="12"/>
        <end position="28"/>
    </location>
</feature>
<evidence type="ECO:0000313" key="3">
    <source>
        <dbReference type="Proteomes" id="UP000219353"/>
    </source>
</evidence>
<dbReference type="AlphaFoldDB" id="A0A285ILL2"/>
<dbReference type="RefSeq" id="WP_097110483.1">
    <property type="nucleotide sequence ID" value="NZ_OBEB01000002.1"/>
</dbReference>
<name>A0A285ILL2_9GAMM</name>
<dbReference type="Proteomes" id="UP000219353">
    <property type="component" value="Unassembled WGS sequence"/>
</dbReference>
<evidence type="ECO:0000313" key="2">
    <source>
        <dbReference type="EMBL" id="SNY48900.1"/>
    </source>
</evidence>
<proteinExistence type="predicted"/>